<organism evidence="2 3">
    <name type="scientific">Duganella alba</name>
    <dbReference type="NCBI Taxonomy" id="2666081"/>
    <lineage>
        <taxon>Bacteria</taxon>
        <taxon>Pseudomonadati</taxon>
        <taxon>Pseudomonadota</taxon>
        <taxon>Betaproteobacteria</taxon>
        <taxon>Burkholderiales</taxon>
        <taxon>Oxalobacteraceae</taxon>
        <taxon>Telluria group</taxon>
        <taxon>Duganella</taxon>
    </lineage>
</organism>
<dbReference type="SUPFAM" id="SSF52129">
    <property type="entry name" value="Caspase-like"/>
    <property type="match status" value="1"/>
</dbReference>
<dbReference type="Gene3D" id="3.40.50.1460">
    <property type="match status" value="1"/>
</dbReference>
<dbReference type="InterPro" id="IPR011600">
    <property type="entry name" value="Pept_C14_caspase"/>
</dbReference>
<keyword evidence="3" id="KW-1185">Reference proteome</keyword>
<comment type="caution">
    <text evidence="2">The sequence shown here is derived from an EMBL/GenBank/DDBJ whole genome shotgun (WGS) entry which is preliminary data.</text>
</comment>
<dbReference type="Pfam" id="PF00656">
    <property type="entry name" value="Peptidase_C14"/>
    <property type="match status" value="1"/>
</dbReference>
<name>A0A6L5QAR0_9BURK</name>
<reference evidence="2 3" key="1">
    <citation type="submission" date="2019-11" db="EMBL/GenBank/DDBJ databases">
        <title>Novel species isolated from a subtropical stream in China.</title>
        <authorList>
            <person name="Lu H."/>
        </authorList>
    </citation>
    <scope>NUCLEOTIDE SEQUENCE [LARGE SCALE GENOMIC DNA]</scope>
    <source>
        <strain evidence="2 3">FT25W</strain>
    </source>
</reference>
<dbReference type="InterPro" id="IPR027417">
    <property type="entry name" value="P-loop_NTPase"/>
</dbReference>
<evidence type="ECO:0000313" key="2">
    <source>
        <dbReference type="EMBL" id="MRX06786.1"/>
    </source>
</evidence>
<dbReference type="Proteomes" id="UP000481037">
    <property type="component" value="Unassembled WGS sequence"/>
</dbReference>
<dbReference type="Gene3D" id="3.40.50.300">
    <property type="entry name" value="P-loop containing nucleotide triphosphate hydrolases"/>
    <property type="match status" value="1"/>
</dbReference>
<dbReference type="GO" id="GO:0004197">
    <property type="term" value="F:cysteine-type endopeptidase activity"/>
    <property type="evidence" value="ECO:0007669"/>
    <property type="project" value="InterPro"/>
</dbReference>
<dbReference type="SUPFAM" id="SSF52540">
    <property type="entry name" value="P-loop containing nucleoside triphosphate hydrolases"/>
    <property type="match status" value="1"/>
</dbReference>
<evidence type="ECO:0000313" key="3">
    <source>
        <dbReference type="Proteomes" id="UP000481037"/>
    </source>
</evidence>
<accession>A0A6L5QAR0</accession>
<dbReference type="EMBL" id="WKJM01000002">
    <property type="protein sequence ID" value="MRX06786.1"/>
    <property type="molecule type" value="Genomic_DNA"/>
</dbReference>
<proteinExistence type="predicted"/>
<dbReference type="PANTHER" id="PTHR41930">
    <property type="entry name" value="UPF0200 PROTEIN MJ1399"/>
    <property type="match status" value="1"/>
</dbReference>
<feature type="domain" description="Peptidase C14 caspase" evidence="1">
    <location>
        <begin position="11"/>
        <end position="190"/>
    </location>
</feature>
<gene>
    <name evidence="2" type="ORF">GJ697_02950</name>
</gene>
<dbReference type="RefSeq" id="WP_154367616.1">
    <property type="nucleotide sequence ID" value="NZ_WKJM01000002.1"/>
</dbReference>
<protein>
    <recommendedName>
        <fullName evidence="1">Peptidase C14 caspase domain-containing protein</fullName>
    </recommendedName>
</protein>
<sequence>MKTRDIGIISIGINKYNNLQSLGFCASDSKKIVQAFGNRTQINSYEHNDEAQPASIDDVRYLIKSTSEASKNCDGLIFFFAGHGFSQEGKDYLACTDTDISNLNTAISTDEVIAELVKSGVKDLVLIVDACRQQVDRSVADIFGERTAELARRSGVVTFFACSPKQTAKELQQLDSGIFTYSFCSLMNDKSIAFTPLAFARPLIDSVAAICKQHNLSTQTPYTAVAPIEKAEYDLITGKLHSSLVKKREMILIVGPTNAGKSTIGQHLANRHGYVHAEMSSFAWKRLDQQPNFRGNMQDFMEKEVWIGGNEDAIARDMLVSIQDQSKVVVCGARRMEEIETIENSEWDVRSIFIFSDTNYRFQRQKHATGRFGLSYTEFIKKDLKEFAWGIANMSGMKNIELVLNEDSVEKYTEAIEEILGCKD</sequence>
<dbReference type="GO" id="GO:0006508">
    <property type="term" value="P:proteolysis"/>
    <property type="evidence" value="ECO:0007669"/>
    <property type="project" value="InterPro"/>
</dbReference>
<dbReference type="PANTHER" id="PTHR41930:SF1">
    <property type="entry name" value="DEPHOSPHO-COA KINASE"/>
    <property type="match status" value="1"/>
</dbReference>
<dbReference type="InterPro" id="IPR029030">
    <property type="entry name" value="Caspase-like_dom_sf"/>
</dbReference>
<evidence type="ECO:0000259" key="1">
    <source>
        <dbReference type="Pfam" id="PF00656"/>
    </source>
</evidence>
<dbReference type="AlphaFoldDB" id="A0A6L5QAR0"/>